<sequence>MSGAGCCGIVDPDAPAVFSYKNRRAARGEAYEPTQHEHMANTVSHAIGIAPTILVFHQFMLDAAHRQLQHALMIVYGVFTTLLFATSTAYHLCELLFRRANRHRRLRYYLHICDRAAIYLFIAASYTPWLTLRHCGYSGLNLKWMIWVLAALGIIYQYNFHERFKTLETTLYVVIAGGPSIAIFTMSDRSGLEWMMIGGAMYAIGVVFFKLDGIVAFAHAIWHVFVLIGAACHTYAVYAHLLGPDKFNPVPSI</sequence>
<dbReference type="Proteomes" id="UP000494206">
    <property type="component" value="Unassembled WGS sequence"/>
</dbReference>
<dbReference type="InterPro" id="IPR004254">
    <property type="entry name" value="AdipoR/HlyIII-related"/>
</dbReference>
<feature type="transmembrane region" description="Helical" evidence="7">
    <location>
        <begin position="141"/>
        <end position="158"/>
    </location>
</feature>
<evidence type="ECO:0000256" key="5">
    <source>
        <dbReference type="ARBA" id="ARBA00023136"/>
    </source>
</evidence>
<feature type="binding site" evidence="6">
    <location>
        <position position="91"/>
    </location>
    <ligand>
        <name>Zn(2+)</name>
        <dbReference type="ChEBI" id="CHEBI:29105"/>
    </ligand>
</feature>
<feature type="transmembrane region" description="Helical" evidence="7">
    <location>
        <begin position="170"/>
        <end position="186"/>
    </location>
</feature>
<keyword evidence="9" id="KW-1185">Reference proteome</keyword>
<feature type="binding site" evidence="6">
    <location>
        <position position="219"/>
    </location>
    <ligand>
        <name>Zn(2+)</name>
        <dbReference type="ChEBI" id="CHEBI:29105"/>
    </ligand>
</feature>
<keyword evidence="5 7" id="KW-0472">Membrane</keyword>
<comment type="subcellular location">
    <subcellularLocation>
        <location evidence="1">Membrane</location>
        <topology evidence="1">Multi-pass membrane protein</topology>
    </subcellularLocation>
</comment>
<dbReference type="PANTHER" id="PTHR20855:SF3">
    <property type="entry name" value="LD03007P"/>
    <property type="match status" value="1"/>
</dbReference>
<evidence type="ECO:0000256" key="6">
    <source>
        <dbReference type="PIRSR" id="PIRSR604254-1"/>
    </source>
</evidence>
<evidence type="ECO:0000256" key="4">
    <source>
        <dbReference type="ARBA" id="ARBA00022989"/>
    </source>
</evidence>
<dbReference type="Pfam" id="PF03006">
    <property type="entry name" value="HlyIII"/>
    <property type="match status" value="1"/>
</dbReference>
<dbReference type="GO" id="GO:0046872">
    <property type="term" value="F:metal ion binding"/>
    <property type="evidence" value="ECO:0007669"/>
    <property type="project" value="UniProtKB-KW"/>
</dbReference>
<keyword evidence="4 7" id="KW-1133">Transmembrane helix</keyword>
<gene>
    <name evidence="8" type="ORF">CBOVIS_LOCUS9436</name>
</gene>
<reference evidence="8 9" key="1">
    <citation type="submission" date="2020-04" db="EMBL/GenBank/DDBJ databases">
        <authorList>
            <person name="Laetsch R D."/>
            <person name="Stevens L."/>
            <person name="Kumar S."/>
            <person name="Blaxter L. M."/>
        </authorList>
    </citation>
    <scope>NUCLEOTIDE SEQUENCE [LARGE SCALE GENOMIC DNA]</scope>
</reference>
<keyword evidence="3 7" id="KW-0812">Transmembrane</keyword>
<feature type="transmembrane region" description="Helical" evidence="7">
    <location>
        <begin position="43"/>
        <end position="61"/>
    </location>
</feature>
<dbReference type="AlphaFoldDB" id="A0A8S1F5V5"/>
<evidence type="ECO:0000256" key="2">
    <source>
        <dbReference type="ARBA" id="ARBA00007018"/>
    </source>
</evidence>
<dbReference type="EMBL" id="CADEPM010000006">
    <property type="protein sequence ID" value="CAB3407516.1"/>
    <property type="molecule type" value="Genomic_DNA"/>
</dbReference>
<feature type="transmembrane region" description="Helical" evidence="7">
    <location>
        <begin position="73"/>
        <end position="97"/>
    </location>
</feature>
<comment type="similarity">
    <text evidence="2">Belongs to the ADIPOR family.</text>
</comment>
<organism evidence="8 9">
    <name type="scientific">Caenorhabditis bovis</name>
    <dbReference type="NCBI Taxonomy" id="2654633"/>
    <lineage>
        <taxon>Eukaryota</taxon>
        <taxon>Metazoa</taxon>
        <taxon>Ecdysozoa</taxon>
        <taxon>Nematoda</taxon>
        <taxon>Chromadorea</taxon>
        <taxon>Rhabditida</taxon>
        <taxon>Rhabditina</taxon>
        <taxon>Rhabditomorpha</taxon>
        <taxon>Rhabditoidea</taxon>
        <taxon>Rhabditidae</taxon>
        <taxon>Peloderinae</taxon>
        <taxon>Caenorhabditis</taxon>
    </lineage>
</organism>
<feature type="transmembrane region" description="Helical" evidence="7">
    <location>
        <begin position="192"/>
        <end position="209"/>
    </location>
</feature>
<evidence type="ECO:0000313" key="8">
    <source>
        <dbReference type="EMBL" id="CAB3407516.1"/>
    </source>
</evidence>
<comment type="caution">
    <text evidence="8">The sequence shown here is derived from an EMBL/GenBank/DDBJ whole genome shotgun (WGS) entry which is preliminary data.</text>
</comment>
<name>A0A8S1F5V5_9PELO</name>
<keyword evidence="6" id="KW-0862">Zinc</keyword>
<keyword evidence="6" id="KW-0479">Metal-binding</keyword>
<feature type="binding site" evidence="6">
    <location>
        <position position="223"/>
    </location>
    <ligand>
        <name>Zn(2+)</name>
        <dbReference type="ChEBI" id="CHEBI:29105"/>
    </ligand>
</feature>
<dbReference type="GO" id="GO:0016020">
    <property type="term" value="C:membrane"/>
    <property type="evidence" value="ECO:0007669"/>
    <property type="project" value="UniProtKB-SubCell"/>
</dbReference>
<feature type="transmembrane region" description="Helical" evidence="7">
    <location>
        <begin position="109"/>
        <end position="129"/>
    </location>
</feature>
<feature type="transmembrane region" description="Helical" evidence="7">
    <location>
        <begin position="221"/>
        <end position="241"/>
    </location>
</feature>
<protein>
    <submittedName>
        <fullName evidence="8">Uncharacterized protein</fullName>
    </submittedName>
</protein>
<evidence type="ECO:0000313" key="9">
    <source>
        <dbReference type="Proteomes" id="UP000494206"/>
    </source>
</evidence>
<dbReference type="PANTHER" id="PTHR20855">
    <property type="entry name" value="ADIPOR/PROGESTIN RECEPTOR-RELATED"/>
    <property type="match status" value="1"/>
</dbReference>
<evidence type="ECO:0000256" key="7">
    <source>
        <dbReference type="SAM" id="Phobius"/>
    </source>
</evidence>
<evidence type="ECO:0000256" key="1">
    <source>
        <dbReference type="ARBA" id="ARBA00004141"/>
    </source>
</evidence>
<proteinExistence type="inferred from homology"/>
<accession>A0A8S1F5V5</accession>
<evidence type="ECO:0000256" key="3">
    <source>
        <dbReference type="ARBA" id="ARBA00022692"/>
    </source>
</evidence>
<dbReference type="OrthoDB" id="186812at2759"/>